<evidence type="ECO:0000259" key="2">
    <source>
        <dbReference type="Pfam" id="PF13472"/>
    </source>
</evidence>
<evidence type="ECO:0000313" key="4">
    <source>
        <dbReference type="Proteomes" id="UP000557772"/>
    </source>
</evidence>
<dbReference type="PANTHER" id="PTHR43784:SF2">
    <property type="entry name" value="GDSL-LIKE LIPASE_ACYLHYDROLASE, PUTATIVE (AFU_ORTHOLOGUE AFUA_2G00820)-RELATED"/>
    <property type="match status" value="1"/>
</dbReference>
<keyword evidence="3" id="KW-0378">Hydrolase</keyword>
<comment type="caution">
    <text evidence="3">The sequence shown here is derived from an EMBL/GenBank/DDBJ whole genome shotgun (WGS) entry which is preliminary data.</text>
</comment>
<protein>
    <submittedName>
        <fullName evidence="3">SGNH/GDSL hydrolase family protein</fullName>
    </submittedName>
</protein>
<dbReference type="CDD" id="cd01832">
    <property type="entry name" value="SGNH_hydrolase_like_1"/>
    <property type="match status" value="1"/>
</dbReference>
<evidence type="ECO:0000313" key="3">
    <source>
        <dbReference type="EMBL" id="NNG37801.1"/>
    </source>
</evidence>
<dbReference type="Pfam" id="PF13472">
    <property type="entry name" value="Lipase_GDSL_2"/>
    <property type="match status" value="1"/>
</dbReference>
<dbReference type="RefSeq" id="WP_171151019.1">
    <property type="nucleotide sequence ID" value="NZ_JABENB010000001.1"/>
</dbReference>
<dbReference type="EMBL" id="JABENB010000001">
    <property type="protein sequence ID" value="NNG37801.1"/>
    <property type="molecule type" value="Genomic_DNA"/>
</dbReference>
<dbReference type="InterPro" id="IPR053140">
    <property type="entry name" value="GDSL_Rv0518-like"/>
</dbReference>
<organism evidence="3 4">
    <name type="scientific">Flexivirga aerilata</name>
    <dbReference type="NCBI Taxonomy" id="1656889"/>
    <lineage>
        <taxon>Bacteria</taxon>
        <taxon>Bacillati</taxon>
        <taxon>Actinomycetota</taxon>
        <taxon>Actinomycetes</taxon>
        <taxon>Micrococcales</taxon>
        <taxon>Dermacoccaceae</taxon>
        <taxon>Flexivirga</taxon>
    </lineage>
</organism>
<reference evidence="3 4" key="1">
    <citation type="submission" date="2020-05" db="EMBL/GenBank/DDBJ databases">
        <title>Flexivirga sp. ID2601S isolated from air conditioner.</title>
        <authorList>
            <person name="Kim D.H."/>
        </authorList>
    </citation>
    <scope>NUCLEOTIDE SEQUENCE [LARGE SCALE GENOMIC DNA]</scope>
    <source>
        <strain evidence="3 4">ID2601S</strain>
    </source>
</reference>
<dbReference type="Proteomes" id="UP000557772">
    <property type="component" value="Unassembled WGS sequence"/>
</dbReference>
<dbReference type="InterPro" id="IPR036514">
    <property type="entry name" value="SGNH_hydro_sf"/>
</dbReference>
<feature type="domain" description="SGNH hydrolase-type esterase" evidence="2">
    <location>
        <begin position="13"/>
        <end position="191"/>
    </location>
</feature>
<proteinExistence type="predicted"/>
<dbReference type="AlphaFoldDB" id="A0A849AF01"/>
<sequence length="271" mass="29524">MNPAPRHWERFVAIGDSFTEGMVDPSPTRTDEYVGWADRLAACLADRNASAGKDFGYANLAIRGKLLADVTGRQLQGALELQPDLISIVAGGNDCLRPKADLDALADELEGAVATARATGADVLLCSSFDPSAAPLVRKARPRAAIHSANVWAIGQRHGAYVVDLWTLRSLRDPRMWGIDRLHLSTQGHQRVAAQAAWTLGLREGDRDWAVPLPPAPPLGRLEAARGHATWAREYLAPWLQRRLQGRSSGDGRSAKRPQLQPFSPEEAVHD</sequence>
<dbReference type="InterPro" id="IPR013830">
    <property type="entry name" value="SGNH_hydro"/>
</dbReference>
<name>A0A849AF01_9MICO</name>
<gene>
    <name evidence="3" type="ORF">HJ588_00735</name>
</gene>
<keyword evidence="4" id="KW-1185">Reference proteome</keyword>
<dbReference type="Gene3D" id="3.40.50.1110">
    <property type="entry name" value="SGNH hydrolase"/>
    <property type="match status" value="1"/>
</dbReference>
<feature type="region of interest" description="Disordered" evidence="1">
    <location>
        <begin position="246"/>
        <end position="271"/>
    </location>
</feature>
<accession>A0A849AF01</accession>
<dbReference type="SUPFAM" id="SSF52266">
    <property type="entry name" value="SGNH hydrolase"/>
    <property type="match status" value="1"/>
</dbReference>
<dbReference type="PANTHER" id="PTHR43784">
    <property type="entry name" value="GDSL-LIKE LIPASE/ACYLHYDROLASE, PUTATIVE (AFU_ORTHOLOGUE AFUA_2G00820)-RELATED"/>
    <property type="match status" value="1"/>
</dbReference>
<dbReference type="GO" id="GO:0016787">
    <property type="term" value="F:hydrolase activity"/>
    <property type="evidence" value="ECO:0007669"/>
    <property type="project" value="UniProtKB-KW"/>
</dbReference>
<evidence type="ECO:0000256" key="1">
    <source>
        <dbReference type="SAM" id="MobiDB-lite"/>
    </source>
</evidence>